<dbReference type="PANTHER" id="PTHR34295">
    <property type="entry name" value="BIOTIN TRANSPORTER BIOY"/>
    <property type="match status" value="1"/>
</dbReference>
<dbReference type="OMA" id="WFAEGTS"/>
<feature type="transmembrane region" description="Helical" evidence="9">
    <location>
        <begin position="115"/>
        <end position="135"/>
    </location>
</feature>
<evidence type="ECO:0000256" key="4">
    <source>
        <dbReference type="ARBA" id="ARBA00022475"/>
    </source>
</evidence>
<comment type="caution">
    <text evidence="11">The sequence shown here is derived from an EMBL/GenBank/DDBJ whole genome shotgun (WGS) entry which is preliminary data.</text>
</comment>
<comment type="subcellular location">
    <subcellularLocation>
        <location evidence="1 8">Cell membrane</location>
        <topology evidence="1 8">Multi-pass membrane protein</topology>
    </subcellularLocation>
</comment>
<dbReference type="EMBL" id="WERV01000001">
    <property type="protein sequence ID" value="MDV7714315.1"/>
    <property type="molecule type" value="Genomic_DNA"/>
</dbReference>
<keyword evidence="5 9" id="KW-0812">Transmembrane</keyword>
<evidence type="ECO:0000256" key="9">
    <source>
        <dbReference type="SAM" id="Phobius"/>
    </source>
</evidence>
<evidence type="ECO:0000256" key="3">
    <source>
        <dbReference type="ARBA" id="ARBA00022448"/>
    </source>
</evidence>
<reference evidence="10" key="2">
    <citation type="submission" date="2019-10" db="EMBL/GenBank/DDBJ databases">
        <title>Malate fermentation in French cider.</title>
        <authorList>
            <person name="Cousin F.J."/>
            <person name="Medina Fernandez S."/>
            <person name="Misery B."/>
            <person name="Laplace J.-M."/>
            <person name="Cretenet M."/>
        </authorList>
    </citation>
    <scope>NUCLEOTIDE SEQUENCE</scope>
    <source>
        <strain evidence="10">UCMA15129</strain>
    </source>
</reference>
<protein>
    <recommendedName>
        <fullName evidence="8">Biotin transporter</fullName>
    </recommendedName>
</protein>
<evidence type="ECO:0000256" key="1">
    <source>
        <dbReference type="ARBA" id="ARBA00004651"/>
    </source>
</evidence>
<dbReference type="GO" id="GO:0015225">
    <property type="term" value="F:biotin transmembrane transporter activity"/>
    <property type="evidence" value="ECO:0007669"/>
    <property type="project" value="UniProtKB-UniRule"/>
</dbReference>
<accession>A0A6N3ZZS0</accession>
<keyword evidence="3 8" id="KW-0813">Transport</keyword>
<evidence type="ECO:0000256" key="5">
    <source>
        <dbReference type="ARBA" id="ARBA00022692"/>
    </source>
</evidence>
<feature type="transmembrane region" description="Helical" evidence="9">
    <location>
        <begin position="32"/>
        <end position="52"/>
    </location>
</feature>
<keyword evidence="6 9" id="KW-1133">Transmembrane helix</keyword>
<evidence type="ECO:0000256" key="7">
    <source>
        <dbReference type="ARBA" id="ARBA00023136"/>
    </source>
</evidence>
<keyword evidence="4 8" id="KW-1003">Cell membrane</keyword>
<dbReference type="GO" id="GO:0005886">
    <property type="term" value="C:plasma membrane"/>
    <property type="evidence" value="ECO:0007669"/>
    <property type="project" value="UniProtKB-SubCell"/>
</dbReference>
<dbReference type="PIRSF" id="PIRSF016661">
    <property type="entry name" value="BioY"/>
    <property type="match status" value="1"/>
</dbReference>
<dbReference type="PANTHER" id="PTHR34295:SF4">
    <property type="entry name" value="BIOTIN TRANSPORTER BIOY-RELATED"/>
    <property type="match status" value="1"/>
</dbReference>
<sequence length="177" mass="18837">MNKQTLKNFGLSLVLAIFLALSSQITVPLLFVPITCQTLAIGLIATMFGLNISLESISLYILMGAFGLPVFAGAHSGIAVIFGTTGGYIWGFLIYAFLVKFMLHNSKATLKIGVANLTAATLQLFIGAAWLMFVAHLTPQAAIANGVLPFLVPGAIKIVAIVAVARLFAQRVPVLYR</sequence>
<evidence type="ECO:0000313" key="12">
    <source>
        <dbReference type="Proteomes" id="UP000181728"/>
    </source>
</evidence>
<feature type="transmembrane region" description="Helical" evidence="9">
    <location>
        <begin position="147"/>
        <end position="169"/>
    </location>
</feature>
<dbReference type="AlphaFoldDB" id="A0A6N3ZZS0"/>
<keyword evidence="7 8" id="KW-0472">Membrane</keyword>
<gene>
    <name evidence="11" type="ORF">ATX59_07925</name>
    <name evidence="10" type="ORF">GA838_00775</name>
</gene>
<dbReference type="EMBL" id="MLOK01000053">
    <property type="protein sequence ID" value="OIM20651.1"/>
    <property type="molecule type" value="Genomic_DNA"/>
</dbReference>
<evidence type="ECO:0000256" key="6">
    <source>
        <dbReference type="ARBA" id="ARBA00022989"/>
    </source>
</evidence>
<dbReference type="InterPro" id="IPR003784">
    <property type="entry name" value="BioY"/>
</dbReference>
<evidence type="ECO:0000256" key="8">
    <source>
        <dbReference type="PIRNR" id="PIRNR016661"/>
    </source>
</evidence>
<dbReference type="RefSeq" id="WP_002819415.1">
    <property type="nucleotide sequence ID" value="NZ_CP027431.1"/>
</dbReference>
<proteinExistence type="inferred from homology"/>
<evidence type="ECO:0000313" key="10">
    <source>
        <dbReference type="EMBL" id="MDV7714315.1"/>
    </source>
</evidence>
<evidence type="ECO:0000256" key="2">
    <source>
        <dbReference type="ARBA" id="ARBA00010692"/>
    </source>
</evidence>
<evidence type="ECO:0000313" key="11">
    <source>
        <dbReference type="EMBL" id="OIM20651.1"/>
    </source>
</evidence>
<feature type="transmembrane region" description="Helical" evidence="9">
    <location>
        <begin position="87"/>
        <end position="103"/>
    </location>
</feature>
<dbReference type="GeneID" id="75066509"/>
<organism evidence="11 12">
    <name type="scientific">Oenococcus oeni</name>
    <name type="common">Leuconostoc oenos</name>
    <dbReference type="NCBI Taxonomy" id="1247"/>
    <lineage>
        <taxon>Bacteria</taxon>
        <taxon>Bacillati</taxon>
        <taxon>Bacillota</taxon>
        <taxon>Bacilli</taxon>
        <taxon>Lactobacillales</taxon>
        <taxon>Lactobacillaceae</taxon>
        <taxon>Oenococcus</taxon>
    </lineage>
</organism>
<dbReference type="Pfam" id="PF02632">
    <property type="entry name" value="BioY"/>
    <property type="match status" value="1"/>
</dbReference>
<name>A0A6N3ZZS0_OENOE</name>
<dbReference type="Proteomes" id="UP000181728">
    <property type="component" value="Unassembled WGS sequence"/>
</dbReference>
<dbReference type="Proteomes" id="UP001281024">
    <property type="component" value="Unassembled WGS sequence"/>
</dbReference>
<dbReference type="Gene3D" id="1.10.1760.20">
    <property type="match status" value="1"/>
</dbReference>
<reference evidence="11 12" key="1">
    <citation type="journal article" date="2016" name="BMC Genomics">
        <title>Consensus pan-genome assembly of the specialised wine bacterium Oenococcus oeni.</title>
        <authorList>
            <person name="Sternes P.R."/>
            <person name="Borneman A.R."/>
        </authorList>
    </citation>
    <scope>NUCLEOTIDE SEQUENCE [LARGE SCALE GENOMIC DNA]</scope>
    <source>
        <strain evidence="11 12">AWRIB661</strain>
    </source>
</reference>
<comment type="similarity">
    <text evidence="2 8">Belongs to the BioY family.</text>
</comment>